<organism evidence="2">
    <name type="scientific">Arabidopsis lyrata subsp. lyrata</name>
    <name type="common">Lyre-leaved rock-cress</name>
    <dbReference type="NCBI Taxonomy" id="81972"/>
    <lineage>
        <taxon>Eukaryota</taxon>
        <taxon>Viridiplantae</taxon>
        <taxon>Streptophyta</taxon>
        <taxon>Embryophyta</taxon>
        <taxon>Tracheophyta</taxon>
        <taxon>Spermatophyta</taxon>
        <taxon>Magnoliopsida</taxon>
        <taxon>eudicotyledons</taxon>
        <taxon>Gunneridae</taxon>
        <taxon>Pentapetalae</taxon>
        <taxon>rosids</taxon>
        <taxon>malvids</taxon>
        <taxon>Brassicales</taxon>
        <taxon>Brassicaceae</taxon>
        <taxon>Camelineae</taxon>
        <taxon>Arabidopsis</taxon>
    </lineage>
</organism>
<evidence type="ECO:0000313" key="1">
    <source>
        <dbReference type="EMBL" id="EFH65014.1"/>
    </source>
</evidence>
<proteinExistence type="predicted"/>
<keyword evidence="2" id="KW-1185">Reference proteome</keyword>
<dbReference type="HOGENOM" id="CLU_779256_0_0_1"/>
<dbReference type="Gramene" id="scaffold_201882.1">
    <property type="protein sequence ID" value="scaffold_201882.1"/>
    <property type="gene ID" value="scaffold_201882.1"/>
</dbReference>
<dbReference type="EMBL" id="GL348714">
    <property type="protein sequence ID" value="EFH65014.1"/>
    <property type="molecule type" value="Genomic_DNA"/>
</dbReference>
<protein>
    <submittedName>
        <fullName evidence="1">Predicted protein</fullName>
    </submittedName>
</protein>
<dbReference type="Proteomes" id="UP000008694">
    <property type="component" value="Unassembled WGS sequence"/>
</dbReference>
<gene>
    <name evidence="1" type="ORF">ARALYDRAFT_894808</name>
</gene>
<accession>D7KXY1</accession>
<dbReference type="AlphaFoldDB" id="D7KXY1"/>
<reference evidence="2" key="1">
    <citation type="journal article" date="2011" name="Nat. Genet.">
        <title>The Arabidopsis lyrata genome sequence and the basis of rapid genome size change.</title>
        <authorList>
            <person name="Hu T.T."/>
            <person name="Pattyn P."/>
            <person name="Bakker E.G."/>
            <person name="Cao J."/>
            <person name="Cheng J.-F."/>
            <person name="Clark R.M."/>
            <person name="Fahlgren N."/>
            <person name="Fawcett J.A."/>
            <person name="Grimwood J."/>
            <person name="Gundlach H."/>
            <person name="Haberer G."/>
            <person name="Hollister J.D."/>
            <person name="Ossowski S."/>
            <person name="Ottilar R.P."/>
            <person name="Salamov A.A."/>
            <person name="Schneeberger K."/>
            <person name="Spannagl M."/>
            <person name="Wang X."/>
            <person name="Yang L."/>
            <person name="Nasrallah M.E."/>
            <person name="Bergelson J."/>
            <person name="Carrington J.C."/>
            <person name="Gaut B.S."/>
            <person name="Schmutz J."/>
            <person name="Mayer K.F.X."/>
            <person name="Van de Peer Y."/>
            <person name="Grigoriev I.V."/>
            <person name="Nordborg M."/>
            <person name="Weigel D."/>
            <person name="Guo Y.-L."/>
        </authorList>
    </citation>
    <scope>NUCLEOTIDE SEQUENCE [LARGE SCALE GENOMIC DNA]</scope>
    <source>
        <strain evidence="2">cv. MN47</strain>
    </source>
</reference>
<name>D7KXY1_ARALL</name>
<evidence type="ECO:0000313" key="2">
    <source>
        <dbReference type="Proteomes" id="UP000008694"/>
    </source>
</evidence>
<sequence>MGLVSASGGIRLAGCSESGFVIALLVARSKSFSLFRRRTLVSRTTSLHHLKCHSSASLFHLLSVSSPDLCSVVFSSASRRAVSPASDLGQFLQSDLLRLSPWWAWSIKISFWGSFGLYNFVGFFGMWPNGSVFSAYPNWPPVRTTLLVVVESNHGAFVRRLPLCFQTTFGHRFTGFSSGYFSGISFGYFSGISFGYFSGVSIEYSSDLFTGYFSGCSLLEFETESICVQSKTTSASSDSNLFQRRLLTGYFSGFLMPAFEVASGCSQPRTTFVGSIFVLTSQCMVTISSPVDDYVWNTFSLMGMLVIVCFDISPGTLSSSVVLVSLCSFYVCSGVFTPKLASRVCPIKLLLPFVSF</sequence>